<keyword evidence="3" id="KW-0695">RNA-directed DNA polymerase</keyword>
<dbReference type="SUPFAM" id="SSF56672">
    <property type="entry name" value="DNA/RNA polymerases"/>
    <property type="match status" value="1"/>
</dbReference>
<feature type="region of interest" description="Disordered" evidence="1">
    <location>
        <begin position="642"/>
        <end position="668"/>
    </location>
</feature>
<dbReference type="Proteomes" id="UP000036403">
    <property type="component" value="Unassembled WGS sequence"/>
</dbReference>
<evidence type="ECO:0000313" key="3">
    <source>
        <dbReference type="EMBL" id="KMQ93755.1"/>
    </source>
</evidence>
<dbReference type="OrthoDB" id="7555308at2759"/>
<feature type="compositionally biased region" description="Basic and acidic residues" evidence="1">
    <location>
        <begin position="642"/>
        <end position="655"/>
    </location>
</feature>
<keyword evidence="4" id="KW-1185">Reference proteome</keyword>
<sequence length="668" mass="76205">MKRKDLRKEIAKLKSAAWQELIDSIDSDPWGLPYRLVIKKLKAATPSMTELLDPDVLSDLLDSLFPRNNRPDPITDWSGFEWSEDWAVSQNEGGVFPAAWKRANLVLIPKAGKPGVPEGRLPKVRPICLLDDIGKAFERILVQRILWWQSTNPDSCLSINQFGFMKWRSTCDALLLVKEIAMRAVKANGGFAFAISLDIRNAFNSVPWRVIRGALRHKGFPAYIRRILDSYLSERSISFIGRDGKRYERPMEAGVPQGSVLGPLLWNIVFDDVLGIESDDDDDVNTSHIICYADDTMIVVTGPDLLHTKVRASLLANRVIGQIQRLGLAVATEKTEATLFYRKRTIDLPGQIVINDVSVNLSPSIKYLGVFIDSKWSFSDHFRYVNDKAGRVIRALNRLMPNLRGPDEKQRRLYANAIMSVILYSAPVWAGELSRSQLLTSLNRLERSVAQRAISAYRTVSGNAAFLLARMPPLRFLAPARKRVYEQVKRLKDDGDYTKGRRDEIKVAEHERMLEEWRLYLERPNRPGEYTKMAIVPWLEAWMEREHGSLSFHLTQLMTGHDCFVKFVCRIGKRATSECDFCGEEDDAMHTLRDCPAWDTDRLTLKRALGLPREYMLADVVGSMLASRKNWKAFSTYAEKVMREKEEEERRRERAVSTPSSIGDVDPD</sequence>
<keyword evidence="3" id="KW-0548">Nucleotidyltransferase</keyword>
<evidence type="ECO:0000313" key="4">
    <source>
        <dbReference type="Proteomes" id="UP000036403"/>
    </source>
</evidence>
<keyword evidence="3" id="KW-0808">Transferase</keyword>
<organism evidence="3 4">
    <name type="scientific">Lasius niger</name>
    <name type="common">Black garden ant</name>
    <dbReference type="NCBI Taxonomy" id="67767"/>
    <lineage>
        <taxon>Eukaryota</taxon>
        <taxon>Metazoa</taxon>
        <taxon>Ecdysozoa</taxon>
        <taxon>Arthropoda</taxon>
        <taxon>Hexapoda</taxon>
        <taxon>Insecta</taxon>
        <taxon>Pterygota</taxon>
        <taxon>Neoptera</taxon>
        <taxon>Endopterygota</taxon>
        <taxon>Hymenoptera</taxon>
        <taxon>Apocrita</taxon>
        <taxon>Aculeata</taxon>
        <taxon>Formicoidea</taxon>
        <taxon>Formicidae</taxon>
        <taxon>Formicinae</taxon>
        <taxon>Lasius</taxon>
        <taxon>Lasius</taxon>
    </lineage>
</organism>
<evidence type="ECO:0000259" key="2">
    <source>
        <dbReference type="PROSITE" id="PS50878"/>
    </source>
</evidence>
<evidence type="ECO:0000256" key="1">
    <source>
        <dbReference type="SAM" id="MobiDB-lite"/>
    </source>
</evidence>
<dbReference type="GO" id="GO:0003964">
    <property type="term" value="F:RNA-directed DNA polymerase activity"/>
    <property type="evidence" value="ECO:0007669"/>
    <property type="project" value="UniProtKB-KW"/>
</dbReference>
<dbReference type="PROSITE" id="PS50878">
    <property type="entry name" value="RT_POL"/>
    <property type="match status" value="1"/>
</dbReference>
<name>A0A0J7NMN5_LASNI</name>
<dbReference type="STRING" id="67767.A0A0J7NMN5"/>
<dbReference type="PANTHER" id="PTHR19446">
    <property type="entry name" value="REVERSE TRANSCRIPTASES"/>
    <property type="match status" value="1"/>
</dbReference>
<comment type="caution">
    <text evidence="3">The sequence shown here is derived from an EMBL/GenBank/DDBJ whole genome shotgun (WGS) entry which is preliminary data.</text>
</comment>
<dbReference type="PaxDb" id="67767-A0A0J7NMN5"/>
<dbReference type="InterPro" id="IPR000477">
    <property type="entry name" value="RT_dom"/>
</dbReference>
<dbReference type="Pfam" id="PF00078">
    <property type="entry name" value="RVT_1"/>
    <property type="match status" value="1"/>
</dbReference>
<proteinExistence type="predicted"/>
<protein>
    <submittedName>
        <fullName evidence="3">Reverse transcriptase</fullName>
    </submittedName>
</protein>
<dbReference type="EMBL" id="LBMM01003245">
    <property type="protein sequence ID" value="KMQ93755.1"/>
    <property type="molecule type" value="Genomic_DNA"/>
</dbReference>
<dbReference type="InterPro" id="IPR043502">
    <property type="entry name" value="DNA/RNA_pol_sf"/>
</dbReference>
<reference evidence="3 4" key="1">
    <citation type="submission" date="2015-04" db="EMBL/GenBank/DDBJ databases">
        <title>Lasius niger genome sequencing.</title>
        <authorList>
            <person name="Konorov E.A."/>
            <person name="Nikitin M.A."/>
            <person name="Kirill M.V."/>
            <person name="Chang P."/>
        </authorList>
    </citation>
    <scope>NUCLEOTIDE SEQUENCE [LARGE SCALE GENOMIC DNA]</scope>
    <source>
        <tissue evidence="3">Whole</tissue>
    </source>
</reference>
<gene>
    <name evidence="3" type="ORF">RF55_6115</name>
</gene>
<accession>A0A0J7NMN5</accession>
<dbReference type="CDD" id="cd01650">
    <property type="entry name" value="RT_nLTR_like"/>
    <property type="match status" value="1"/>
</dbReference>
<dbReference type="AlphaFoldDB" id="A0A0J7NMN5"/>
<feature type="domain" description="Reverse transcriptase" evidence="2">
    <location>
        <begin position="89"/>
        <end position="372"/>
    </location>
</feature>